<keyword evidence="3" id="KW-1185">Reference proteome</keyword>
<feature type="region of interest" description="Disordered" evidence="1">
    <location>
        <begin position="49"/>
        <end position="72"/>
    </location>
</feature>
<evidence type="ECO:0000256" key="1">
    <source>
        <dbReference type="SAM" id="MobiDB-lite"/>
    </source>
</evidence>
<evidence type="ECO:0000313" key="3">
    <source>
        <dbReference type="Proteomes" id="UP000535182"/>
    </source>
</evidence>
<name>A0A9X0U5I4_9BACT</name>
<dbReference type="EMBL" id="JACHEB010000010">
    <property type="protein sequence ID" value="MBB5330473.1"/>
    <property type="molecule type" value="Genomic_DNA"/>
</dbReference>
<dbReference type="RefSeq" id="WP_183979930.1">
    <property type="nucleotide sequence ID" value="NZ_JACHEB010000010.1"/>
</dbReference>
<reference evidence="2 3" key="1">
    <citation type="submission" date="2020-08" db="EMBL/GenBank/DDBJ databases">
        <title>Genomic Encyclopedia of Type Strains, Phase IV (KMG-V): Genome sequencing to study the core and pangenomes of soil and plant-associated prokaryotes.</title>
        <authorList>
            <person name="Whitman W."/>
        </authorList>
    </citation>
    <scope>NUCLEOTIDE SEQUENCE [LARGE SCALE GENOMIC DNA]</scope>
    <source>
        <strain evidence="2 3">X5P2</strain>
    </source>
</reference>
<sequence length="72" mass="8360">MKRANVSDPVVTFRDAEELERPIDSDDIDRESFLMRDRTEEEVVDYDRGFVAGSEGKEPDDAKSIPWRRGWA</sequence>
<organism evidence="2 3">
    <name type="scientific">Tunturiibacter gelidiferens</name>
    <dbReference type="NCBI Taxonomy" id="3069689"/>
    <lineage>
        <taxon>Bacteria</taxon>
        <taxon>Pseudomonadati</taxon>
        <taxon>Acidobacteriota</taxon>
        <taxon>Terriglobia</taxon>
        <taxon>Terriglobales</taxon>
        <taxon>Acidobacteriaceae</taxon>
        <taxon>Tunturiibacter</taxon>
    </lineage>
</organism>
<evidence type="ECO:0000313" key="2">
    <source>
        <dbReference type="EMBL" id="MBB5330473.1"/>
    </source>
</evidence>
<dbReference type="AlphaFoldDB" id="A0A9X0U5I4"/>
<gene>
    <name evidence="2" type="ORF">HDF14_004108</name>
</gene>
<accession>A0A9X0U5I4</accession>
<protein>
    <submittedName>
        <fullName evidence="2">Uncharacterized protein</fullName>
    </submittedName>
</protein>
<dbReference type="Proteomes" id="UP000535182">
    <property type="component" value="Unassembled WGS sequence"/>
</dbReference>
<proteinExistence type="predicted"/>
<comment type="caution">
    <text evidence="2">The sequence shown here is derived from an EMBL/GenBank/DDBJ whole genome shotgun (WGS) entry which is preliminary data.</text>
</comment>